<proteinExistence type="predicted"/>
<dbReference type="EMBL" id="JAYMYR010000007">
    <property type="protein sequence ID" value="KAK7353558.1"/>
    <property type="molecule type" value="Genomic_DNA"/>
</dbReference>
<keyword evidence="1" id="KW-0812">Transmembrane</keyword>
<keyword evidence="1" id="KW-0472">Membrane</keyword>
<keyword evidence="1" id="KW-1133">Transmembrane helix</keyword>
<reference evidence="2 3" key="1">
    <citation type="submission" date="2024-01" db="EMBL/GenBank/DDBJ databases">
        <title>The genomes of 5 underutilized Papilionoideae crops provide insights into root nodulation and disease resistanc.</title>
        <authorList>
            <person name="Jiang F."/>
        </authorList>
    </citation>
    <scope>NUCLEOTIDE SEQUENCE [LARGE SCALE GENOMIC DNA]</scope>
    <source>
        <strain evidence="2">JINMINGXINNONG_FW02</strain>
        <tissue evidence="2">Leaves</tissue>
    </source>
</reference>
<evidence type="ECO:0000256" key="1">
    <source>
        <dbReference type="SAM" id="Phobius"/>
    </source>
</evidence>
<evidence type="ECO:0000313" key="2">
    <source>
        <dbReference type="EMBL" id="KAK7353558.1"/>
    </source>
</evidence>
<protein>
    <submittedName>
        <fullName evidence="2">Uncharacterized protein</fullName>
    </submittedName>
</protein>
<sequence length="140" mass="15984">MRRGRVRWRVLVGGGDRVTTVCKGQPLPTLLSSLHSLLLYAIYFVLSGYQRQLYVPFLRLCMLLPHASNGVTLCLPLIISSLSVRGLCLGFSSFSQEPQWLLFTLSPSHRFFFFFFFLTAYITAFPLPPKPFPFLSLFQT</sequence>
<name>A0AAN9MLE2_PHACN</name>
<dbReference type="Proteomes" id="UP001374584">
    <property type="component" value="Unassembled WGS sequence"/>
</dbReference>
<feature type="transmembrane region" description="Helical" evidence="1">
    <location>
        <begin position="111"/>
        <end position="128"/>
    </location>
</feature>
<evidence type="ECO:0000313" key="3">
    <source>
        <dbReference type="Proteomes" id="UP001374584"/>
    </source>
</evidence>
<organism evidence="2 3">
    <name type="scientific">Phaseolus coccineus</name>
    <name type="common">Scarlet runner bean</name>
    <name type="synonym">Phaseolus multiflorus</name>
    <dbReference type="NCBI Taxonomy" id="3886"/>
    <lineage>
        <taxon>Eukaryota</taxon>
        <taxon>Viridiplantae</taxon>
        <taxon>Streptophyta</taxon>
        <taxon>Embryophyta</taxon>
        <taxon>Tracheophyta</taxon>
        <taxon>Spermatophyta</taxon>
        <taxon>Magnoliopsida</taxon>
        <taxon>eudicotyledons</taxon>
        <taxon>Gunneridae</taxon>
        <taxon>Pentapetalae</taxon>
        <taxon>rosids</taxon>
        <taxon>fabids</taxon>
        <taxon>Fabales</taxon>
        <taxon>Fabaceae</taxon>
        <taxon>Papilionoideae</taxon>
        <taxon>50 kb inversion clade</taxon>
        <taxon>NPAAA clade</taxon>
        <taxon>indigoferoid/millettioid clade</taxon>
        <taxon>Phaseoleae</taxon>
        <taxon>Phaseolus</taxon>
    </lineage>
</organism>
<keyword evidence="3" id="KW-1185">Reference proteome</keyword>
<feature type="transmembrane region" description="Helical" evidence="1">
    <location>
        <begin position="66"/>
        <end position="91"/>
    </location>
</feature>
<accession>A0AAN9MLE2</accession>
<feature type="transmembrane region" description="Helical" evidence="1">
    <location>
        <begin position="27"/>
        <end position="46"/>
    </location>
</feature>
<dbReference type="AlphaFoldDB" id="A0AAN9MLE2"/>
<comment type="caution">
    <text evidence="2">The sequence shown here is derived from an EMBL/GenBank/DDBJ whole genome shotgun (WGS) entry which is preliminary data.</text>
</comment>
<gene>
    <name evidence="2" type="ORF">VNO80_19008</name>
</gene>